<feature type="transmembrane region" description="Helical" evidence="1">
    <location>
        <begin position="57"/>
        <end position="75"/>
    </location>
</feature>
<dbReference type="CDD" id="cd03395">
    <property type="entry name" value="PAP2_like_4"/>
    <property type="match status" value="1"/>
</dbReference>
<feature type="transmembrane region" description="Helical" evidence="1">
    <location>
        <begin position="156"/>
        <end position="174"/>
    </location>
</feature>
<feature type="transmembrane region" description="Helical" evidence="1">
    <location>
        <begin position="103"/>
        <end position="124"/>
    </location>
</feature>
<accession>A0A4Q9BCA7</accession>
<dbReference type="EMBL" id="SEWY01000003">
    <property type="protein sequence ID" value="TBH73301.1"/>
    <property type="molecule type" value="Genomic_DNA"/>
</dbReference>
<dbReference type="InterPro" id="IPR000326">
    <property type="entry name" value="PAP2/HPO"/>
</dbReference>
<dbReference type="AlphaFoldDB" id="A0A4Q9BCA7"/>
<gene>
    <name evidence="3" type="ORF">EWU20_07985</name>
</gene>
<dbReference type="PANTHER" id="PTHR14969:SF13">
    <property type="entry name" value="AT30094P"/>
    <property type="match status" value="1"/>
</dbReference>
<keyword evidence="1" id="KW-1133">Transmembrane helix</keyword>
<evidence type="ECO:0000313" key="4">
    <source>
        <dbReference type="Proteomes" id="UP000293583"/>
    </source>
</evidence>
<organism evidence="3 4">
    <name type="scientific">Aquirufa antheringensis</name>
    <dbReference type="NCBI Taxonomy" id="2516559"/>
    <lineage>
        <taxon>Bacteria</taxon>
        <taxon>Pseudomonadati</taxon>
        <taxon>Bacteroidota</taxon>
        <taxon>Cytophagia</taxon>
        <taxon>Cytophagales</taxon>
        <taxon>Flectobacillaceae</taxon>
        <taxon>Aquirufa</taxon>
    </lineage>
</organism>
<feature type="transmembrane region" description="Helical" evidence="1">
    <location>
        <begin position="131"/>
        <end position="150"/>
    </location>
</feature>
<keyword evidence="1" id="KW-0812">Transmembrane</keyword>
<dbReference type="PANTHER" id="PTHR14969">
    <property type="entry name" value="SPHINGOSINE-1-PHOSPHATE PHOSPHOHYDROLASE"/>
    <property type="match status" value="1"/>
</dbReference>
<name>A0A4Q9BCA7_9BACT</name>
<evidence type="ECO:0000256" key="1">
    <source>
        <dbReference type="SAM" id="Phobius"/>
    </source>
</evidence>
<protein>
    <submittedName>
        <fullName evidence="3">Phosphatase PAP2 family protein</fullName>
    </submittedName>
</protein>
<dbReference type="Pfam" id="PF01569">
    <property type="entry name" value="PAP2"/>
    <property type="match status" value="1"/>
</dbReference>
<keyword evidence="1" id="KW-0472">Membrane</keyword>
<evidence type="ECO:0000313" key="3">
    <source>
        <dbReference type="EMBL" id="TBH73301.1"/>
    </source>
</evidence>
<sequence>MFPSWDTHLFQLINEAHQPWLDGPMEIISGKLTWIPLYGILIYFLYKQYKTECWKSIIYLVSTVVFADQFSSSLLKPLFKRLRPCHVESFQSWIHLPAGCGGQFGFCSSHAANSFAIAIGFYLLSKNKFAGVALILWASIISFSRIYLGAHYPLDVIVGALVGGIGAWGLFKAYERLIKKS</sequence>
<dbReference type="InterPro" id="IPR036938">
    <property type="entry name" value="PAP2/HPO_sf"/>
</dbReference>
<reference evidence="3 4" key="1">
    <citation type="submission" date="2019-02" db="EMBL/GenBank/DDBJ databases">
        <title>Genome of a new Bacteroidetes strain.</title>
        <authorList>
            <person name="Pitt A."/>
        </authorList>
    </citation>
    <scope>NUCLEOTIDE SEQUENCE [LARGE SCALE GENOMIC DNA]</scope>
    <source>
        <strain evidence="3 4">103A-SOEBACH</strain>
    </source>
</reference>
<keyword evidence="4" id="KW-1185">Reference proteome</keyword>
<dbReference type="Gene3D" id="1.20.144.10">
    <property type="entry name" value="Phosphatidic acid phosphatase type 2/haloperoxidase"/>
    <property type="match status" value="2"/>
</dbReference>
<dbReference type="RefSeq" id="WP_130923404.1">
    <property type="nucleotide sequence ID" value="NZ_JAANOM010000003.1"/>
</dbReference>
<dbReference type="SUPFAM" id="SSF48317">
    <property type="entry name" value="Acid phosphatase/Vanadium-dependent haloperoxidase"/>
    <property type="match status" value="1"/>
</dbReference>
<dbReference type="OrthoDB" id="9789113at2"/>
<feature type="transmembrane region" description="Helical" evidence="1">
    <location>
        <begin position="27"/>
        <end position="45"/>
    </location>
</feature>
<dbReference type="Proteomes" id="UP000293583">
    <property type="component" value="Unassembled WGS sequence"/>
</dbReference>
<evidence type="ECO:0000259" key="2">
    <source>
        <dbReference type="SMART" id="SM00014"/>
    </source>
</evidence>
<dbReference type="SMART" id="SM00014">
    <property type="entry name" value="acidPPc"/>
    <property type="match status" value="1"/>
</dbReference>
<comment type="caution">
    <text evidence="3">The sequence shown here is derived from an EMBL/GenBank/DDBJ whole genome shotgun (WGS) entry which is preliminary data.</text>
</comment>
<feature type="domain" description="Phosphatidic acid phosphatase type 2/haloperoxidase" evidence="2">
    <location>
        <begin position="57"/>
        <end position="171"/>
    </location>
</feature>
<proteinExistence type="predicted"/>